<evidence type="ECO:0000259" key="1">
    <source>
        <dbReference type="Pfam" id="PF13460"/>
    </source>
</evidence>
<reference evidence="2 3" key="1">
    <citation type="submission" date="2017-09" db="EMBL/GenBank/DDBJ databases">
        <title>Biodiversity and function of Thalassospira species in the particle-attached aromatic-hydrocarbon-degrading consortia from the surface seawater of the China South Sea.</title>
        <authorList>
            <person name="Dong C."/>
            <person name="Lai Q."/>
            <person name="Shao Z."/>
        </authorList>
    </citation>
    <scope>NUCLEOTIDE SEQUENCE [LARGE SCALE GENOMIC DNA]</scope>
    <source>
        <strain evidence="2 3">139Z-12</strain>
    </source>
</reference>
<dbReference type="Proteomes" id="UP000233332">
    <property type="component" value="Unassembled WGS sequence"/>
</dbReference>
<dbReference type="Gene3D" id="3.40.50.720">
    <property type="entry name" value="NAD(P)-binding Rossmann-like Domain"/>
    <property type="match status" value="1"/>
</dbReference>
<dbReference type="InterPro" id="IPR016040">
    <property type="entry name" value="NAD(P)-bd_dom"/>
</dbReference>
<dbReference type="PANTHER" id="PTHR48079">
    <property type="entry name" value="PROTEIN YEEZ"/>
    <property type="match status" value="1"/>
</dbReference>
<dbReference type="PANTHER" id="PTHR48079:SF6">
    <property type="entry name" value="NAD(P)-BINDING DOMAIN-CONTAINING PROTEIN-RELATED"/>
    <property type="match status" value="1"/>
</dbReference>
<dbReference type="SUPFAM" id="SSF51735">
    <property type="entry name" value="NAD(P)-binding Rossmann-fold domains"/>
    <property type="match status" value="1"/>
</dbReference>
<dbReference type="Pfam" id="PF13460">
    <property type="entry name" value="NAD_binding_10"/>
    <property type="match status" value="1"/>
</dbReference>
<organism evidence="2 3">
    <name type="scientific">Thalassospira lohafexi</name>
    <dbReference type="NCBI Taxonomy" id="744227"/>
    <lineage>
        <taxon>Bacteria</taxon>
        <taxon>Pseudomonadati</taxon>
        <taxon>Pseudomonadota</taxon>
        <taxon>Alphaproteobacteria</taxon>
        <taxon>Rhodospirillales</taxon>
        <taxon>Thalassospiraceae</taxon>
        <taxon>Thalassospira</taxon>
    </lineage>
</organism>
<gene>
    <name evidence="2" type="ORF">COO92_16435</name>
</gene>
<dbReference type="InterPro" id="IPR051783">
    <property type="entry name" value="NAD(P)-dependent_oxidoreduct"/>
</dbReference>
<name>A0A2N3L493_9PROT</name>
<sequence length="295" mass="31386">MRIFVTGSTGFVGSAVVRELLDHGHSVLGLVRSDASAHKLAKTGATVFRGDLEDLESLKSGAASCDAVIHTGFNHDFSKFAENCEKDRLAIEAMGSVLVGSNRPFIATSGIALLRADHPVVETDTVGEDTPRKASDEAVAKIAAQGVNASLMRLPPSVHGAGDHGFIPILINLAREKGFAACIGDGENHWAAVHRLDAARAYRLAIEQGALNRVYHAVDEGAIAFADIAHTISEGLGVPLKSLTMEQAKDYFTWFTHFAAIDCRASSAMTQKSLGWKPDEVGLITDMKNAGYFAA</sequence>
<dbReference type="InterPro" id="IPR036291">
    <property type="entry name" value="NAD(P)-bd_dom_sf"/>
</dbReference>
<keyword evidence="3" id="KW-1185">Reference proteome</keyword>
<comment type="caution">
    <text evidence="2">The sequence shown here is derived from an EMBL/GenBank/DDBJ whole genome shotgun (WGS) entry which is preliminary data.</text>
</comment>
<dbReference type="GO" id="GO:0005737">
    <property type="term" value="C:cytoplasm"/>
    <property type="evidence" value="ECO:0007669"/>
    <property type="project" value="TreeGrafter"/>
</dbReference>
<proteinExistence type="predicted"/>
<dbReference type="RefSeq" id="WP_101303855.1">
    <property type="nucleotide sequence ID" value="NZ_NXGX01000006.1"/>
</dbReference>
<feature type="domain" description="NAD(P)-binding" evidence="1">
    <location>
        <begin position="7"/>
        <end position="95"/>
    </location>
</feature>
<dbReference type="CDD" id="cd05262">
    <property type="entry name" value="SDR_a7"/>
    <property type="match status" value="1"/>
</dbReference>
<dbReference type="AlphaFoldDB" id="A0A2N3L493"/>
<dbReference type="EMBL" id="NXGX01000006">
    <property type="protein sequence ID" value="PKR57527.1"/>
    <property type="molecule type" value="Genomic_DNA"/>
</dbReference>
<protein>
    <submittedName>
        <fullName evidence="2">3-beta hydroxysteroid dehydrogenase</fullName>
    </submittedName>
</protein>
<evidence type="ECO:0000313" key="2">
    <source>
        <dbReference type="EMBL" id="PKR57527.1"/>
    </source>
</evidence>
<dbReference type="GO" id="GO:0004029">
    <property type="term" value="F:aldehyde dehydrogenase (NAD+) activity"/>
    <property type="evidence" value="ECO:0007669"/>
    <property type="project" value="TreeGrafter"/>
</dbReference>
<accession>A0A2N3L493</accession>
<evidence type="ECO:0000313" key="3">
    <source>
        <dbReference type="Proteomes" id="UP000233332"/>
    </source>
</evidence>